<dbReference type="PANTHER" id="PTHR11545">
    <property type="entry name" value="RIBOSOMAL PROTEIN L13"/>
    <property type="match status" value="1"/>
</dbReference>
<sequence>MLLYTTKQGQDALDHLKMFAGIPPPYDKKKGMVVPAALKVLCLKPTQKCAYLCRPAHEGGWKYQLVTITLEEKRKEKAMIHHQKKQLMRLRKQAEKNIEKKTDKFTEVLKTHSFLV</sequence>
<dbReference type="GO" id="GO:0006412">
    <property type="term" value="P:translation"/>
    <property type="evidence" value="ECO:0007669"/>
    <property type="project" value="InterPro"/>
</dbReference>
<dbReference type="Gene3D" id="3.90.1180.10">
    <property type="entry name" value="Ribosomal protein L13"/>
    <property type="match status" value="1"/>
</dbReference>
<protein>
    <submittedName>
        <fullName evidence="4">RPL13A</fullName>
    </submittedName>
</protein>
<comment type="caution">
    <text evidence="4">The sequence shown here is derived from an EMBL/GenBank/DDBJ whole genome shotgun (WGS) entry which is preliminary data.</text>
</comment>
<keyword evidence="5" id="KW-1185">Reference proteome</keyword>
<evidence type="ECO:0000313" key="4">
    <source>
        <dbReference type="EMBL" id="OWK15653.1"/>
    </source>
</evidence>
<dbReference type="Proteomes" id="UP000242450">
    <property type="component" value="Chromosome 4"/>
</dbReference>
<proteinExistence type="inferred from homology"/>
<accession>A0A212DBN1</accession>
<reference evidence="4 5" key="1">
    <citation type="journal article" date="2018" name="Mol. Genet. Genomics">
        <title>The red deer Cervus elaphus genome CerEla1.0: sequencing, annotating, genes, and chromosomes.</title>
        <authorList>
            <person name="Bana N.A."/>
            <person name="Nyiri A."/>
            <person name="Nagy J."/>
            <person name="Frank K."/>
            <person name="Nagy T."/>
            <person name="Steger V."/>
            <person name="Schiller M."/>
            <person name="Lakatos P."/>
            <person name="Sugar L."/>
            <person name="Horn P."/>
            <person name="Barta E."/>
            <person name="Orosz L."/>
        </authorList>
    </citation>
    <scope>NUCLEOTIDE SEQUENCE [LARGE SCALE GENOMIC DNA]</scope>
    <source>
        <strain evidence="4">Hungarian</strain>
    </source>
</reference>
<dbReference type="InterPro" id="IPR005822">
    <property type="entry name" value="Ribosomal_uL13"/>
</dbReference>
<evidence type="ECO:0000256" key="1">
    <source>
        <dbReference type="ARBA" id="ARBA00006227"/>
    </source>
</evidence>
<keyword evidence="3" id="KW-0687">Ribonucleoprotein</keyword>
<dbReference type="AlphaFoldDB" id="A0A212DBN1"/>
<dbReference type="GO" id="GO:0003735">
    <property type="term" value="F:structural constituent of ribosome"/>
    <property type="evidence" value="ECO:0007669"/>
    <property type="project" value="InterPro"/>
</dbReference>
<name>A0A212DBN1_CEREH</name>
<dbReference type="GO" id="GO:0022625">
    <property type="term" value="C:cytosolic large ribosomal subunit"/>
    <property type="evidence" value="ECO:0007669"/>
    <property type="project" value="TreeGrafter"/>
</dbReference>
<comment type="similarity">
    <text evidence="1">Belongs to the universal ribosomal protein uL13 family.</text>
</comment>
<evidence type="ECO:0000256" key="3">
    <source>
        <dbReference type="ARBA" id="ARBA00023274"/>
    </source>
</evidence>
<organism evidence="4 5">
    <name type="scientific">Cervus elaphus hippelaphus</name>
    <name type="common">European red deer</name>
    <dbReference type="NCBI Taxonomy" id="46360"/>
    <lineage>
        <taxon>Eukaryota</taxon>
        <taxon>Metazoa</taxon>
        <taxon>Chordata</taxon>
        <taxon>Craniata</taxon>
        <taxon>Vertebrata</taxon>
        <taxon>Euteleostomi</taxon>
        <taxon>Mammalia</taxon>
        <taxon>Eutheria</taxon>
        <taxon>Laurasiatheria</taxon>
        <taxon>Artiodactyla</taxon>
        <taxon>Ruminantia</taxon>
        <taxon>Pecora</taxon>
        <taxon>Cervidae</taxon>
        <taxon>Cervinae</taxon>
        <taxon>Cervus</taxon>
    </lineage>
</organism>
<dbReference type="GO" id="GO:0003729">
    <property type="term" value="F:mRNA binding"/>
    <property type="evidence" value="ECO:0007669"/>
    <property type="project" value="TreeGrafter"/>
</dbReference>
<dbReference type="InterPro" id="IPR036899">
    <property type="entry name" value="Ribosomal_uL13_sf"/>
</dbReference>
<gene>
    <name evidence="4" type="ORF">Celaphus_00004197</name>
</gene>
<dbReference type="FunFam" id="6.10.250.3250:FF:000001">
    <property type="entry name" value="60S ribosomal protein L13a"/>
    <property type="match status" value="1"/>
</dbReference>
<dbReference type="Gene3D" id="6.10.250.3250">
    <property type="match status" value="1"/>
</dbReference>
<evidence type="ECO:0000313" key="5">
    <source>
        <dbReference type="Proteomes" id="UP000242450"/>
    </source>
</evidence>
<dbReference type="OrthoDB" id="9681188at2759"/>
<evidence type="ECO:0000256" key="2">
    <source>
        <dbReference type="ARBA" id="ARBA00022980"/>
    </source>
</evidence>
<dbReference type="GO" id="GO:0017148">
    <property type="term" value="P:negative regulation of translation"/>
    <property type="evidence" value="ECO:0007669"/>
    <property type="project" value="TreeGrafter"/>
</dbReference>
<keyword evidence="2" id="KW-0689">Ribosomal protein</keyword>
<dbReference type="SUPFAM" id="SSF52161">
    <property type="entry name" value="Ribosomal protein L13"/>
    <property type="match status" value="1"/>
</dbReference>
<dbReference type="PANTHER" id="PTHR11545:SF3">
    <property type="entry name" value="LARGE RIBOSOMAL SUBUNIT PROTEIN UL13"/>
    <property type="match status" value="1"/>
</dbReference>
<dbReference type="EMBL" id="MKHE01000004">
    <property type="protein sequence ID" value="OWK15653.1"/>
    <property type="molecule type" value="Genomic_DNA"/>
</dbReference>